<dbReference type="PROSITE" id="PS50943">
    <property type="entry name" value="HTH_CROC1"/>
    <property type="match status" value="1"/>
</dbReference>
<dbReference type="InterPro" id="IPR010982">
    <property type="entry name" value="Lambda_DNA-bd_dom_sf"/>
</dbReference>
<dbReference type="InterPro" id="IPR001387">
    <property type="entry name" value="Cro/C1-type_HTH"/>
</dbReference>
<evidence type="ECO:0000313" key="4">
    <source>
        <dbReference type="Proteomes" id="UP000198733"/>
    </source>
</evidence>
<dbReference type="SMART" id="SM00530">
    <property type="entry name" value="HTH_XRE"/>
    <property type="match status" value="1"/>
</dbReference>
<dbReference type="SUPFAM" id="SSF47413">
    <property type="entry name" value="lambda repressor-like DNA-binding domains"/>
    <property type="match status" value="1"/>
</dbReference>
<keyword evidence="1" id="KW-0238">DNA-binding</keyword>
<organism evidence="3 4">
    <name type="scientific">Virgibacillus subterraneus</name>
    <dbReference type="NCBI Taxonomy" id="621109"/>
    <lineage>
        <taxon>Bacteria</taxon>
        <taxon>Bacillati</taxon>
        <taxon>Bacillota</taxon>
        <taxon>Bacilli</taxon>
        <taxon>Bacillales</taxon>
        <taxon>Bacillaceae</taxon>
        <taxon>Virgibacillus</taxon>
    </lineage>
</organism>
<evidence type="ECO:0000313" key="3">
    <source>
        <dbReference type="EMBL" id="SEQ22420.1"/>
    </source>
</evidence>
<comment type="caution">
    <text evidence="3">The sequence shown here is derived from an EMBL/GenBank/DDBJ whole genome shotgun (WGS) entry which is preliminary data.</text>
</comment>
<accession>A0A1H9E9N4</accession>
<dbReference type="EMBL" id="FOEH01000002">
    <property type="protein sequence ID" value="SEQ22420.1"/>
    <property type="molecule type" value="Genomic_DNA"/>
</dbReference>
<dbReference type="CDD" id="cd00093">
    <property type="entry name" value="HTH_XRE"/>
    <property type="match status" value="1"/>
</dbReference>
<dbReference type="PANTHER" id="PTHR46558:SF11">
    <property type="entry name" value="HTH-TYPE TRANSCRIPTIONAL REGULATOR XRE"/>
    <property type="match status" value="1"/>
</dbReference>
<evidence type="ECO:0000259" key="2">
    <source>
        <dbReference type="PROSITE" id="PS50943"/>
    </source>
</evidence>
<name>A0A1H9E9N4_9BACI</name>
<feature type="domain" description="HTH cro/C1-type" evidence="2">
    <location>
        <begin position="7"/>
        <end position="61"/>
    </location>
</feature>
<dbReference type="PANTHER" id="PTHR46558">
    <property type="entry name" value="TRACRIPTIONAL REGULATORY PROTEIN-RELATED-RELATED"/>
    <property type="match status" value="1"/>
</dbReference>
<proteinExistence type="predicted"/>
<sequence>MGTSENLKLLREKYDLTQQDLADIAGVSNKAVSTWEKGEKDPRMGAIQRIADHFNLKKSQLIEDGGLDYIEAVAAHHGEGDWTEEELEEIEEFKKYIRSKRNN</sequence>
<dbReference type="Proteomes" id="UP000198733">
    <property type="component" value="Unassembled WGS sequence"/>
</dbReference>
<evidence type="ECO:0000256" key="1">
    <source>
        <dbReference type="ARBA" id="ARBA00023125"/>
    </source>
</evidence>
<keyword evidence="4" id="KW-1185">Reference proteome</keyword>
<dbReference type="RefSeq" id="WP_092503919.1">
    <property type="nucleotide sequence ID" value="NZ_FOEH01000002.1"/>
</dbReference>
<gene>
    <name evidence="3" type="ORF">SAMN05216232_1949</name>
</gene>
<dbReference type="Pfam" id="PF01381">
    <property type="entry name" value="HTH_3"/>
    <property type="match status" value="1"/>
</dbReference>
<reference evidence="3 4" key="1">
    <citation type="submission" date="2016-10" db="EMBL/GenBank/DDBJ databases">
        <authorList>
            <person name="Varghese N."/>
            <person name="Submissions S."/>
        </authorList>
    </citation>
    <scope>NUCLEOTIDE SEQUENCE [LARGE SCALE GENOMIC DNA]</scope>
    <source>
        <strain evidence="3 4">CGMCC 1.7734</strain>
    </source>
</reference>
<dbReference type="Gene3D" id="1.10.260.40">
    <property type="entry name" value="lambda repressor-like DNA-binding domains"/>
    <property type="match status" value="1"/>
</dbReference>
<protein>
    <submittedName>
        <fullName evidence="3">Helix-turn-helix</fullName>
    </submittedName>
</protein>